<feature type="domain" description="GTF3C1 extended winged-helix" evidence="9">
    <location>
        <begin position="842"/>
        <end position="930"/>
    </location>
</feature>
<comment type="subcellular location">
    <subcellularLocation>
        <location evidence="1">Nucleus</location>
    </subcellularLocation>
</comment>
<dbReference type="InterPro" id="IPR007309">
    <property type="entry name" value="TFIIIC_Bblock-bd"/>
</dbReference>
<dbReference type="Pfam" id="PF24101">
    <property type="entry name" value="WHD_GTF3C1"/>
    <property type="match status" value="1"/>
</dbReference>
<feature type="compositionally biased region" description="Acidic residues" evidence="6">
    <location>
        <begin position="713"/>
        <end position="733"/>
    </location>
</feature>
<feature type="region of interest" description="Disordered" evidence="6">
    <location>
        <begin position="709"/>
        <end position="734"/>
    </location>
</feature>
<dbReference type="InterPro" id="IPR056428">
    <property type="entry name" value="WH_GTF3C1"/>
</dbReference>
<dbReference type="Pfam" id="PF23704">
    <property type="entry name" value="WHD_GTF3C1_N"/>
    <property type="match status" value="1"/>
</dbReference>
<dbReference type="PANTHER" id="PTHR15180:SF1">
    <property type="entry name" value="GENERAL TRANSCRIPTION FACTOR 3C POLYPEPTIDE 1"/>
    <property type="match status" value="1"/>
</dbReference>
<dbReference type="RefSeq" id="XP_017768888.1">
    <property type="nucleotide sequence ID" value="XM_017913399.1"/>
</dbReference>
<keyword evidence="4" id="KW-0804">Transcription</keyword>
<protein>
    <submittedName>
        <fullName evidence="11 12">General transcription factor 3C polypeptide 1</fullName>
    </submittedName>
</protein>
<reference evidence="11 12" key="1">
    <citation type="submission" date="2025-05" db="UniProtKB">
        <authorList>
            <consortium name="RefSeq"/>
        </authorList>
    </citation>
    <scope>IDENTIFICATION</scope>
    <source>
        <tissue evidence="11 12">Whole Larva</tissue>
    </source>
</reference>
<keyword evidence="5" id="KW-0539">Nucleus</keyword>
<organism evidence="10 12">
    <name type="scientific">Nicrophorus vespilloides</name>
    <name type="common">Boreal carrion beetle</name>
    <dbReference type="NCBI Taxonomy" id="110193"/>
    <lineage>
        <taxon>Eukaryota</taxon>
        <taxon>Metazoa</taxon>
        <taxon>Ecdysozoa</taxon>
        <taxon>Arthropoda</taxon>
        <taxon>Hexapoda</taxon>
        <taxon>Insecta</taxon>
        <taxon>Pterygota</taxon>
        <taxon>Neoptera</taxon>
        <taxon>Endopterygota</taxon>
        <taxon>Coleoptera</taxon>
        <taxon>Polyphaga</taxon>
        <taxon>Staphyliniformia</taxon>
        <taxon>Silphidae</taxon>
        <taxon>Nicrophorinae</taxon>
        <taxon>Nicrophorus</taxon>
    </lineage>
</organism>
<name>A0ABM1M2T9_NICVS</name>
<keyword evidence="10" id="KW-1185">Reference proteome</keyword>
<evidence type="ECO:0000256" key="2">
    <source>
        <dbReference type="ARBA" id="ARBA00022553"/>
    </source>
</evidence>
<accession>A0ABM1M2T9</accession>
<dbReference type="InterPro" id="IPR044210">
    <property type="entry name" value="Tfc3-like"/>
</dbReference>
<evidence type="ECO:0000259" key="8">
    <source>
        <dbReference type="Pfam" id="PF23704"/>
    </source>
</evidence>
<sequence length="2041" mass="237369">MESKSKAKRKKKPATPKSPKIAKITNEANVVPESDEEIEEEDVESLAMLKSNLYEAKNIFVTAVDEVALEGLDGITIEGLWKRIAIALNYSTCLSSKLENVIWNYLMSVDDISCFELPTPRPKLVINNRYKAEDPSCLQHNTVDIYPFVSIHDKVNGIIGSCSTYFDRVNITDVVKRLSLAESSNTYGNKLVLVASTDFRADALRFDLSPPILDLSDIQYQLMERIGRSRKEGELTYGENSLVRMGIKDAKTLFYFRKLLHKHNLILKQYCYTKQKEGGAIKGCILHLPRFYNEIKNKRHIIMEQIVRLLKSKPDNRMEIDELKKRLGKYWFEMNIRSLTKMNEFKTIVNRRSIKYREMYPDAQPSEWKKLATPEERTIRVFELANSNVNLKSLWKEDDSSEDTSDDEEVGSYCYNVSLLHDVYECIRKTGRSGVSTAELQRRKCIDFYTLRGLLGTLVKKKLLTLEKMDAGRIRYTLYVASCFADEEVYKKFLEEEKNQDAKHDNEEDSDDEACDFVAGVLGVESKHVKKKPRLEMIEIVEENQFKGKYEQLRELRRKKNKKPDDANSDERQQIIELFTNKEDFIRPEASRNLGILKPNPISVDLSEDFKQVMCGLFAPKNASVVSDTLYGDKVKADESRIDVKLVEELKKRRSATKSNFKMGKKHFQMFLNVFPKLSVSYQLYINRNKAIIESLKADVEAKKELPNSFVSSDEEDIEEEDANSLDGNQEDGDVIKNVRARDEDYQKEIIESFENVDSIKFEDECKIENENDVAAMELEEKVENEKEKEKLSMYGVKYEKFFGPKPEVRVIENDKDDIDIVYVISTDPKDFGRDSSPHRQRVKSRMNYVKQVVQKHQVITDLHNIQYGLQAKEKEEGYKSLVDRQSLHRIYEYLVADGSIKALKIIARCKGIVRCRTTLCWSTVNVDEHLALNLDAFKISVFLYSRRKNIQRNTQAKDMFKLCRTIGIVYGYSPKVIKMKLLHELLFYVTRDYNGAKLEDVEKESLLTTHGHHEIDELLNDCSSMYQQQINWKTFVGPLPTYKDYPKGWVLISDLIFRMPISTFVRIVKVGYIIPDLEKKFLNHPIRKNYLIKELPSDIKDALMKNRRYVYVIFDILNLLCFMGLLQFGTQKFKEKDQVFVYVNQNAILYDTTSSDPGYHHVSKKEYPMNRYHFRCMDDITKYWNDMNVISMSSKLGMKTLANESSLHLENINFKPILMEHLKPQTVKSAAERDVGYLPGDGLGACCVDSCFWLHMKRNWTYVIRSEPQPEKKPRVGEVRKRYMDNIKPVKFGDFIKERKKVQQSPEMLSTEAAKKLKLKKKIKLRMKMRKAAAAAKLKRKMGIKRNGTDSVDKMILQKTGLSRSRYSEEEDTLLKICWDAINYLCPSLRKRNVNNTTIRDFMHRILPYSRKTSAAYRRRILVIKANETNKKMNFIDLHSDPFTQKHFFRVREKLDARQVTESEMNLTFLHLAYCTYKNWMCMEKVAPGFVNVKDFLQSDYFDKFNEKNPAIYKDPACTDDVILDTLKAVIHSALSVTNPPSDWPLELLQIYQTFSDATLRRALMELRNQQLVSCTKGRIVDTSRNTAVICGNIYHLSFGYLFKQITKYPDSIFADVHELMMSYYNEGESMRTEAKSVKDYEHGHGLALIELATVKTFTFNFDLSEEIITLDPTIKDHQKLVQWFAQRYKMMLEKDPNDVPENNDALQKKLEDFLKMSKGEIENKDEDNIIMVDRRLKISELTFLMTRGLFPELDDDDELDKLNKHYVTKYPDCSYTVDEPVSHDDIYKTCYVDIVENSSKFLEEIRKQYLTKTFPASIEEVYRTLEPFGINESSTDSLINFIKSKKGLGATSKELKAEFEEFDLESALKSLRRLGVILRVGIQNFHFVHYVHANSWSIVQSKPNGRNFDQRVAICPWIKIDGNYNVSVLCNWLGIVITHCMSYPYQNFRKICSKFCYIKPVDIYQLIEILKHFNCLEIKVYYSNPKCSLFSDFDFIEEGIANMMDDFDDIFIVTDHLAAMKFGTFLSNLPKDDDATTSS</sequence>
<keyword evidence="2" id="KW-0597">Phosphoprotein</keyword>
<dbReference type="Proteomes" id="UP000695000">
    <property type="component" value="Unplaced"/>
</dbReference>
<evidence type="ECO:0000259" key="9">
    <source>
        <dbReference type="Pfam" id="PF24101"/>
    </source>
</evidence>
<keyword evidence="3" id="KW-0238">DNA-binding</keyword>
<dbReference type="GeneID" id="108557028"/>
<evidence type="ECO:0000256" key="3">
    <source>
        <dbReference type="ARBA" id="ARBA00023125"/>
    </source>
</evidence>
<dbReference type="Pfam" id="PF04182">
    <property type="entry name" value="B-block_TFIIIC"/>
    <property type="match status" value="1"/>
</dbReference>
<dbReference type="RefSeq" id="XP_017768889.1">
    <property type="nucleotide sequence ID" value="XM_017913400.1"/>
</dbReference>
<evidence type="ECO:0000256" key="1">
    <source>
        <dbReference type="ARBA" id="ARBA00004123"/>
    </source>
</evidence>
<evidence type="ECO:0000256" key="6">
    <source>
        <dbReference type="SAM" id="MobiDB-lite"/>
    </source>
</evidence>
<proteinExistence type="predicted"/>
<feature type="domain" description="General transcription factor 3C polypeptide 1 winged-helix" evidence="8">
    <location>
        <begin position="59"/>
        <end position="115"/>
    </location>
</feature>
<gene>
    <name evidence="11 12" type="primary">LOC108557028</name>
</gene>
<feature type="region of interest" description="Disordered" evidence="6">
    <location>
        <begin position="1"/>
        <end position="37"/>
    </location>
</feature>
<feature type="compositionally biased region" description="Basic residues" evidence="6">
    <location>
        <begin position="1"/>
        <end position="14"/>
    </location>
</feature>
<evidence type="ECO:0000256" key="5">
    <source>
        <dbReference type="ARBA" id="ARBA00023242"/>
    </source>
</evidence>
<dbReference type="InterPro" id="IPR056467">
    <property type="entry name" value="eWH_GTF3C1"/>
</dbReference>
<feature type="domain" description="B-block binding subunit of TFIIIC" evidence="7">
    <location>
        <begin position="217"/>
        <end position="293"/>
    </location>
</feature>
<evidence type="ECO:0000259" key="7">
    <source>
        <dbReference type="Pfam" id="PF04182"/>
    </source>
</evidence>
<evidence type="ECO:0000256" key="4">
    <source>
        <dbReference type="ARBA" id="ARBA00023163"/>
    </source>
</evidence>
<evidence type="ECO:0000313" key="11">
    <source>
        <dbReference type="RefSeq" id="XP_017768888.1"/>
    </source>
</evidence>
<evidence type="ECO:0000313" key="12">
    <source>
        <dbReference type="RefSeq" id="XP_017768889.1"/>
    </source>
</evidence>
<evidence type="ECO:0000313" key="10">
    <source>
        <dbReference type="Proteomes" id="UP000695000"/>
    </source>
</evidence>
<dbReference type="PANTHER" id="PTHR15180">
    <property type="entry name" value="GENERAL TRANSCRIPTION FACTOR 3C POLYPEPTIDE 1"/>
    <property type="match status" value="1"/>
</dbReference>